<evidence type="ECO:0000313" key="2">
    <source>
        <dbReference type="WBParaSite" id="JU765_v2.g13253.t1"/>
    </source>
</evidence>
<name>A0AC34Q634_9BILA</name>
<accession>A0AC34Q634</accession>
<reference evidence="2" key="1">
    <citation type="submission" date="2022-11" db="UniProtKB">
        <authorList>
            <consortium name="WormBaseParasite"/>
        </authorList>
    </citation>
    <scope>IDENTIFICATION</scope>
</reference>
<protein>
    <submittedName>
        <fullName evidence="2">ABM domain-containing protein</fullName>
    </submittedName>
</protein>
<evidence type="ECO:0000313" key="1">
    <source>
        <dbReference type="Proteomes" id="UP000887576"/>
    </source>
</evidence>
<proteinExistence type="predicted"/>
<dbReference type="Proteomes" id="UP000887576">
    <property type="component" value="Unplaced"/>
</dbReference>
<sequence length="154" mass="17517">MSADSSVPREATIAVLRDKGNKVILTISVPGLTRRRSIWKAFLNLFKKPSDPFRLSSNANFTTYNLTNGSLDFAVDVYESKEALREHSEVRQTYFCKIDQFPSRINPESATFELVEADSGNCYFLLTCIKLDNLQTNWKEFQNTHGTLDVAKIQ</sequence>
<organism evidence="1 2">
    <name type="scientific">Panagrolaimus sp. JU765</name>
    <dbReference type="NCBI Taxonomy" id="591449"/>
    <lineage>
        <taxon>Eukaryota</taxon>
        <taxon>Metazoa</taxon>
        <taxon>Ecdysozoa</taxon>
        <taxon>Nematoda</taxon>
        <taxon>Chromadorea</taxon>
        <taxon>Rhabditida</taxon>
        <taxon>Tylenchina</taxon>
        <taxon>Panagrolaimomorpha</taxon>
        <taxon>Panagrolaimoidea</taxon>
        <taxon>Panagrolaimidae</taxon>
        <taxon>Panagrolaimus</taxon>
    </lineage>
</organism>
<dbReference type="WBParaSite" id="JU765_v2.g13253.t1">
    <property type="protein sequence ID" value="JU765_v2.g13253.t1"/>
    <property type="gene ID" value="JU765_v2.g13253"/>
</dbReference>